<dbReference type="EMBL" id="UINC01166084">
    <property type="protein sequence ID" value="SVD67845.1"/>
    <property type="molecule type" value="Genomic_DNA"/>
</dbReference>
<dbReference type="AlphaFoldDB" id="A0A382XB67"/>
<gene>
    <name evidence="1" type="ORF">METZ01_LOCUS420699</name>
</gene>
<name>A0A382XB67_9ZZZZ</name>
<sequence>VGMLSVMGIGPFTPGLFALASSPGPTVQSVPHRYDTEYPVMDYSRDRLTDPVARLQDQLERNEITLTYSGPEQSYLPSLLRELGIDPTSQLLVFSRTSAQIEFIRPETPRAIYYTDDVYVASPPGGQDFEIAAMDPDVGPVFYTLAKQQSADVRLERKMDECLSCHDSYSLTGGGVPRFIVGSGFTDDEGEQ</sequence>
<reference evidence="1" key="1">
    <citation type="submission" date="2018-05" db="EMBL/GenBank/DDBJ databases">
        <authorList>
            <person name="Lanie J.A."/>
            <person name="Ng W.-L."/>
            <person name="Kazmierczak K.M."/>
            <person name="Andrzejewski T.M."/>
            <person name="Davidsen T.M."/>
            <person name="Wayne K.J."/>
            <person name="Tettelin H."/>
            <person name="Glass J.I."/>
            <person name="Rusch D."/>
            <person name="Podicherti R."/>
            <person name="Tsui H.-C.T."/>
            <person name="Winkler M.E."/>
        </authorList>
    </citation>
    <scope>NUCLEOTIDE SEQUENCE</scope>
</reference>
<organism evidence="1">
    <name type="scientific">marine metagenome</name>
    <dbReference type="NCBI Taxonomy" id="408172"/>
    <lineage>
        <taxon>unclassified sequences</taxon>
        <taxon>metagenomes</taxon>
        <taxon>ecological metagenomes</taxon>
    </lineage>
</organism>
<feature type="non-terminal residue" evidence="1">
    <location>
        <position position="192"/>
    </location>
</feature>
<proteinExistence type="predicted"/>
<protein>
    <recommendedName>
        <fullName evidence="2">Cytochrome c domain-containing protein</fullName>
    </recommendedName>
</protein>
<feature type="non-terminal residue" evidence="1">
    <location>
        <position position="1"/>
    </location>
</feature>
<accession>A0A382XB67</accession>
<evidence type="ECO:0008006" key="2">
    <source>
        <dbReference type="Google" id="ProtNLM"/>
    </source>
</evidence>
<evidence type="ECO:0000313" key="1">
    <source>
        <dbReference type="EMBL" id="SVD67845.1"/>
    </source>
</evidence>